<dbReference type="Gene3D" id="1.10.287.130">
    <property type="match status" value="1"/>
</dbReference>
<gene>
    <name evidence="15" type="ORF">CKO21_01235</name>
</gene>
<dbReference type="EC" id="2.7.13.3" evidence="3"/>
<keyword evidence="10 12" id="KW-0472">Membrane</keyword>
<dbReference type="Proteomes" id="UP000778970">
    <property type="component" value="Unassembled WGS sequence"/>
</dbReference>
<protein>
    <recommendedName>
        <fullName evidence="3">histidine kinase</fullName>
        <ecNumber evidence="3">2.7.13.3</ecNumber>
    </recommendedName>
</protein>
<dbReference type="InterPro" id="IPR003661">
    <property type="entry name" value="HisK_dim/P_dom"/>
</dbReference>
<dbReference type="SMART" id="SM00304">
    <property type="entry name" value="HAMP"/>
    <property type="match status" value="1"/>
</dbReference>
<proteinExistence type="predicted"/>
<keyword evidence="4" id="KW-0597">Phosphoprotein</keyword>
<dbReference type="SUPFAM" id="SSF47384">
    <property type="entry name" value="Homodimeric domain of signal transducing histidine kinase"/>
    <property type="match status" value="1"/>
</dbReference>
<evidence type="ECO:0000256" key="9">
    <source>
        <dbReference type="ARBA" id="ARBA00023012"/>
    </source>
</evidence>
<comment type="catalytic activity">
    <reaction evidence="1">
        <text>ATP + protein L-histidine = ADP + protein N-phospho-L-histidine.</text>
        <dbReference type="EC" id="2.7.13.3"/>
    </reaction>
</comment>
<feature type="region of interest" description="Disordered" evidence="11">
    <location>
        <begin position="1"/>
        <end position="20"/>
    </location>
</feature>
<dbReference type="InterPro" id="IPR003660">
    <property type="entry name" value="HAMP_dom"/>
</dbReference>
<evidence type="ECO:0000313" key="16">
    <source>
        <dbReference type="Proteomes" id="UP000778970"/>
    </source>
</evidence>
<feature type="transmembrane region" description="Helical" evidence="12">
    <location>
        <begin position="32"/>
        <end position="50"/>
    </location>
</feature>
<dbReference type="InterPro" id="IPR025908">
    <property type="entry name" value="Sensor_TM1"/>
</dbReference>
<evidence type="ECO:0000256" key="10">
    <source>
        <dbReference type="ARBA" id="ARBA00023136"/>
    </source>
</evidence>
<dbReference type="Gene3D" id="3.30.565.10">
    <property type="entry name" value="Histidine kinase-like ATPase, C-terminal domain"/>
    <property type="match status" value="1"/>
</dbReference>
<reference evidence="15" key="1">
    <citation type="submission" date="2017-08" db="EMBL/GenBank/DDBJ databases">
        <authorList>
            <person name="Imhoff J.F."/>
            <person name="Rahn T."/>
            <person name="Kuenzel S."/>
            <person name="Neulinger S.C."/>
        </authorList>
    </citation>
    <scope>NUCLEOTIDE SEQUENCE</scope>
    <source>
        <strain evidence="15">DSM 9154</strain>
    </source>
</reference>
<keyword evidence="16" id="KW-1185">Reference proteome</keyword>
<dbReference type="PROSITE" id="PS50885">
    <property type="entry name" value="HAMP"/>
    <property type="match status" value="1"/>
</dbReference>
<evidence type="ECO:0000256" key="1">
    <source>
        <dbReference type="ARBA" id="ARBA00000085"/>
    </source>
</evidence>
<dbReference type="RefSeq" id="WP_027287582.1">
    <property type="nucleotide sequence ID" value="NZ_NRRE01000008.1"/>
</dbReference>
<comment type="subcellular location">
    <subcellularLocation>
        <location evidence="2">Membrane</location>
    </subcellularLocation>
</comment>
<keyword evidence="8 12" id="KW-1133">Transmembrane helix</keyword>
<comment type="caution">
    <text evidence="15">The sequence shown here is derived from an EMBL/GenBank/DDBJ whole genome shotgun (WGS) entry which is preliminary data.</text>
</comment>
<dbReference type="Pfam" id="PF00672">
    <property type="entry name" value="HAMP"/>
    <property type="match status" value="1"/>
</dbReference>
<dbReference type="CDD" id="cd06225">
    <property type="entry name" value="HAMP"/>
    <property type="match status" value="1"/>
</dbReference>
<evidence type="ECO:0000259" key="13">
    <source>
        <dbReference type="PROSITE" id="PS50109"/>
    </source>
</evidence>
<evidence type="ECO:0000259" key="14">
    <source>
        <dbReference type="PROSITE" id="PS50885"/>
    </source>
</evidence>
<dbReference type="InterPro" id="IPR005467">
    <property type="entry name" value="His_kinase_dom"/>
</dbReference>
<evidence type="ECO:0000256" key="11">
    <source>
        <dbReference type="SAM" id="MobiDB-lite"/>
    </source>
</evidence>
<evidence type="ECO:0000256" key="6">
    <source>
        <dbReference type="ARBA" id="ARBA00022692"/>
    </source>
</evidence>
<dbReference type="SUPFAM" id="SSF55874">
    <property type="entry name" value="ATPase domain of HSP90 chaperone/DNA topoisomerase II/histidine kinase"/>
    <property type="match status" value="1"/>
</dbReference>
<evidence type="ECO:0000313" key="15">
    <source>
        <dbReference type="EMBL" id="MBK1695869.1"/>
    </source>
</evidence>
<evidence type="ECO:0000256" key="4">
    <source>
        <dbReference type="ARBA" id="ARBA00022553"/>
    </source>
</evidence>
<keyword evidence="7 15" id="KW-0418">Kinase</keyword>
<dbReference type="PRINTS" id="PR00344">
    <property type="entry name" value="BCTRLSENSOR"/>
</dbReference>
<evidence type="ECO:0000256" key="2">
    <source>
        <dbReference type="ARBA" id="ARBA00004370"/>
    </source>
</evidence>
<dbReference type="CDD" id="cd00082">
    <property type="entry name" value="HisKA"/>
    <property type="match status" value="1"/>
</dbReference>
<accession>A0A934QF97</accession>
<dbReference type="InterPro" id="IPR050428">
    <property type="entry name" value="TCS_sensor_his_kinase"/>
</dbReference>
<dbReference type="SMART" id="SM00387">
    <property type="entry name" value="HATPase_c"/>
    <property type="match status" value="1"/>
</dbReference>
<evidence type="ECO:0000256" key="12">
    <source>
        <dbReference type="SAM" id="Phobius"/>
    </source>
</evidence>
<dbReference type="EMBL" id="NRRE01000008">
    <property type="protein sequence ID" value="MBK1695869.1"/>
    <property type="molecule type" value="Genomic_DNA"/>
</dbReference>
<dbReference type="PROSITE" id="PS50109">
    <property type="entry name" value="HIS_KIN"/>
    <property type="match status" value="1"/>
</dbReference>
<dbReference type="PANTHER" id="PTHR45436:SF5">
    <property type="entry name" value="SENSOR HISTIDINE KINASE TRCS"/>
    <property type="match status" value="1"/>
</dbReference>
<reference evidence="15" key="2">
    <citation type="journal article" date="2020" name="Microorganisms">
        <title>Osmotic Adaptation and Compatible Solute Biosynthesis of Phototrophic Bacteria as Revealed from Genome Analyses.</title>
        <authorList>
            <person name="Imhoff J.F."/>
            <person name="Rahn T."/>
            <person name="Kunzel S."/>
            <person name="Keller A."/>
            <person name="Neulinger S.C."/>
        </authorList>
    </citation>
    <scope>NUCLEOTIDE SEQUENCE</scope>
    <source>
        <strain evidence="15">DSM 9154</strain>
    </source>
</reference>
<feature type="domain" description="Histidine kinase" evidence="13">
    <location>
        <begin position="326"/>
        <end position="553"/>
    </location>
</feature>
<dbReference type="Gene3D" id="6.10.340.10">
    <property type="match status" value="1"/>
</dbReference>
<evidence type="ECO:0000256" key="8">
    <source>
        <dbReference type="ARBA" id="ARBA00022989"/>
    </source>
</evidence>
<dbReference type="AlphaFoldDB" id="A0A934QF97"/>
<evidence type="ECO:0000256" key="5">
    <source>
        <dbReference type="ARBA" id="ARBA00022679"/>
    </source>
</evidence>
<dbReference type="SUPFAM" id="SSF158472">
    <property type="entry name" value="HAMP domain-like"/>
    <property type="match status" value="1"/>
</dbReference>
<dbReference type="Pfam" id="PF13756">
    <property type="entry name" value="Stimulus_sens_1"/>
    <property type="match status" value="1"/>
</dbReference>
<evidence type="ECO:0000256" key="7">
    <source>
        <dbReference type="ARBA" id="ARBA00022777"/>
    </source>
</evidence>
<name>A0A934QF97_9PROT</name>
<keyword evidence="6 12" id="KW-0812">Transmembrane</keyword>
<evidence type="ECO:0000256" key="3">
    <source>
        <dbReference type="ARBA" id="ARBA00012438"/>
    </source>
</evidence>
<dbReference type="Pfam" id="PF02518">
    <property type="entry name" value="HATPase_c"/>
    <property type="match status" value="1"/>
</dbReference>
<keyword evidence="5" id="KW-0808">Transferase</keyword>
<feature type="transmembrane region" description="Helical" evidence="12">
    <location>
        <begin position="243"/>
        <end position="262"/>
    </location>
</feature>
<dbReference type="PANTHER" id="PTHR45436">
    <property type="entry name" value="SENSOR HISTIDINE KINASE YKOH"/>
    <property type="match status" value="1"/>
</dbReference>
<dbReference type="InterPro" id="IPR036890">
    <property type="entry name" value="HATPase_C_sf"/>
</dbReference>
<dbReference type="SMART" id="SM00388">
    <property type="entry name" value="HisKA"/>
    <property type="match status" value="1"/>
</dbReference>
<dbReference type="InterPro" id="IPR025919">
    <property type="entry name" value="Stimulus_sens_dom"/>
</dbReference>
<dbReference type="InterPro" id="IPR036097">
    <property type="entry name" value="HisK_dim/P_sf"/>
</dbReference>
<dbReference type="InterPro" id="IPR003594">
    <property type="entry name" value="HATPase_dom"/>
</dbReference>
<sequence>MGTDDEEQPADRRRDRRRRKRGAWRSPLTRRILALNVLVLAVPVLGLLHLEQYRDSLIEAEVEALGTQTRAFATTLAGSSVVVTQSGEEKLLAEGTRHAMRVLLSGSDIRARLFGPGGNLVADSFVLMGPGGQVTVEELPPPEPGSWLPKGVQRAYNWVLNYIPSDDLPTYREARRQRAAQYLEAERALAGDAASRVYRDPNGGLVLSVAMPVQRYRQVLGALMLTKDGSEIEAAVRDRRLDILVVFAVALGVTVLLSFYLAGAIARPLHRLAEAADRVRRAQGRQVEIPDLSKRRDEIGDLSVSLNDMTQALWDRLDAIERFAADVAHEIKNPLTSVRSAVETVARVDDPEQQKKLMGIILDDVQRLDRLISDISDASRLDAELSRAQSEPVGLSRLLDALVEVEGATSKERGGPTYTIELPKTVDGTTDPLTIQGLEGRLGQVFRNLLSNAATFSPADGTIRVTARRWDGWVQVTIDDDGPGIPENKLKAIFDRFYTERPKDEKFGTHSGLGLSISKQIVDAHSGDIRAENRRDANSQIAGARFTVWLPAE</sequence>
<dbReference type="GO" id="GO:0000155">
    <property type="term" value="F:phosphorelay sensor kinase activity"/>
    <property type="evidence" value="ECO:0007669"/>
    <property type="project" value="InterPro"/>
</dbReference>
<keyword evidence="9" id="KW-0902">Two-component regulatory system</keyword>
<feature type="domain" description="HAMP" evidence="14">
    <location>
        <begin position="263"/>
        <end position="318"/>
    </location>
</feature>
<dbReference type="InterPro" id="IPR004358">
    <property type="entry name" value="Sig_transdc_His_kin-like_C"/>
</dbReference>
<dbReference type="Pfam" id="PF13755">
    <property type="entry name" value="Sensor_TM1"/>
    <property type="match status" value="1"/>
</dbReference>
<organism evidence="15 16">
    <name type="scientific">Rhodovibrio salinarum</name>
    <dbReference type="NCBI Taxonomy" id="1087"/>
    <lineage>
        <taxon>Bacteria</taxon>
        <taxon>Pseudomonadati</taxon>
        <taxon>Pseudomonadota</taxon>
        <taxon>Alphaproteobacteria</taxon>
        <taxon>Rhodospirillales</taxon>
        <taxon>Rhodovibrionaceae</taxon>
        <taxon>Rhodovibrio</taxon>
    </lineage>
</organism>
<dbReference type="GO" id="GO:0016020">
    <property type="term" value="C:membrane"/>
    <property type="evidence" value="ECO:0007669"/>
    <property type="project" value="UniProtKB-SubCell"/>
</dbReference>
<dbReference type="Pfam" id="PF00512">
    <property type="entry name" value="HisKA"/>
    <property type="match status" value="1"/>
</dbReference>